<dbReference type="RefSeq" id="WP_380024869.1">
    <property type="nucleotide sequence ID" value="NZ_JBHSHC010000038.1"/>
</dbReference>
<evidence type="ECO:0000313" key="1">
    <source>
        <dbReference type="EMBL" id="MFC4766977.1"/>
    </source>
</evidence>
<comment type="caution">
    <text evidence="1">The sequence shown here is derived from an EMBL/GenBank/DDBJ whole genome shotgun (WGS) entry which is preliminary data.</text>
</comment>
<reference evidence="2" key="1">
    <citation type="journal article" date="2019" name="Int. J. Syst. Evol. Microbiol.">
        <title>The Global Catalogue of Microorganisms (GCM) 10K type strain sequencing project: providing services to taxonomists for standard genome sequencing and annotation.</title>
        <authorList>
            <consortium name="The Broad Institute Genomics Platform"/>
            <consortium name="The Broad Institute Genome Sequencing Center for Infectious Disease"/>
            <person name="Wu L."/>
            <person name="Ma J."/>
        </authorList>
    </citation>
    <scope>NUCLEOTIDE SEQUENCE [LARGE SCALE GENOMIC DNA]</scope>
    <source>
        <strain evidence="2">WYCCWR 12678</strain>
    </source>
</reference>
<sequence length="117" mass="13397">MGKSINDIINCKISKVQRVFTNGTFDFWDILTDKCSIGIYNPVTYGKTVDKQEQLDDHNKDRLLNHVIKNVVIKNGQCLIFELDSSEIIHISLREADFKTPEAAEIHFQTGEIMIID</sequence>
<dbReference type="EMBL" id="JBHSHC010000038">
    <property type="protein sequence ID" value="MFC4766977.1"/>
    <property type="molecule type" value="Genomic_DNA"/>
</dbReference>
<accession>A0ABV9Q2T4</accession>
<name>A0ABV9Q2T4_9BACL</name>
<proteinExistence type="predicted"/>
<keyword evidence="2" id="KW-1185">Reference proteome</keyword>
<evidence type="ECO:0000313" key="2">
    <source>
        <dbReference type="Proteomes" id="UP001596002"/>
    </source>
</evidence>
<organism evidence="1 2">
    <name type="scientific">Effusibacillus consociatus</name>
    <dbReference type="NCBI Taxonomy" id="1117041"/>
    <lineage>
        <taxon>Bacteria</taxon>
        <taxon>Bacillati</taxon>
        <taxon>Bacillota</taxon>
        <taxon>Bacilli</taxon>
        <taxon>Bacillales</taxon>
        <taxon>Alicyclobacillaceae</taxon>
        <taxon>Effusibacillus</taxon>
    </lineage>
</organism>
<gene>
    <name evidence="1" type="ORF">ACFO8Q_06290</name>
</gene>
<protein>
    <submittedName>
        <fullName evidence="1">Uncharacterized protein</fullName>
    </submittedName>
</protein>
<dbReference type="Proteomes" id="UP001596002">
    <property type="component" value="Unassembled WGS sequence"/>
</dbReference>